<name>A0ABR0WVD8_REHGL</name>
<reference evidence="1 2" key="1">
    <citation type="journal article" date="2021" name="Comput. Struct. Biotechnol. J.">
        <title>De novo genome assembly of the potent medicinal plant Rehmannia glutinosa using nanopore technology.</title>
        <authorList>
            <person name="Ma L."/>
            <person name="Dong C."/>
            <person name="Song C."/>
            <person name="Wang X."/>
            <person name="Zheng X."/>
            <person name="Niu Y."/>
            <person name="Chen S."/>
            <person name="Feng W."/>
        </authorList>
    </citation>
    <scope>NUCLEOTIDE SEQUENCE [LARGE SCALE GENOMIC DNA]</scope>
    <source>
        <strain evidence="1">DH-2019</strain>
    </source>
</reference>
<keyword evidence="2" id="KW-1185">Reference proteome</keyword>
<evidence type="ECO:0000313" key="1">
    <source>
        <dbReference type="EMBL" id="KAK6151463.1"/>
    </source>
</evidence>
<gene>
    <name evidence="1" type="ORF">DH2020_014098</name>
</gene>
<comment type="caution">
    <text evidence="1">The sequence shown here is derived from an EMBL/GenBank/DDBJ whole genome shotgun (WGS) entry which is preliminary data.</text>
</comment>
<evidence type="ECO:0000313" key="2">
    <source>
        <dbReference type="Proteomes" id="UP001318860"/>
    </source>
</evidence>
<protein>
    <submittedName>
        <fullName evidence="1">Uncharacterized protein</fullName>
    </submittedName>
</protein>
<dbReference type="EMBL" id="JABTTQ020000007">
    <property type="protein sequence ID" value="KAK6151463.1"/>
    <property type="molecule type" value="Genomic_DNA"/>
</dbReference>
<organism evidence="1 2">
    <name type="scientific">Rehmannia glutinosa</name>
    <name type="common">Chinese foxglove</name>
    <dbReference type="NCBI Taxonomy" id="99300"/>
    <lineage>
        <taxon>Eukaryota</taxon>
        <taxon>Viridiplantae</taxon>
        <taxon>Streptophyta</taxon>
        <taxon>Embryophyta</taxon>
        <taxon>Tracheophyta</taxon>
        <taxon>Spermatophyta</taxon>
        <taxon>Magnoliopsida</taxon>
        <taxon>eudicotyledons</taxon>
        <taxon>Gunneridae</taxon>
        <taxon>Pentapetalae</taxon>
        <taxon>asterids</taxon>
        <taxon>lamiids</taxon>
        <taxon>Lamiales</taxon>
        <taxon>Orobanchaceae</taxon>
        <taxon>Rehmannieae</taxon>
        <taxon>Rehmannia</taxon>
    </lineage>
</organism>
<sequence length="222" mass="25621">MSEKNLSIDELCGRMQLEEDEEGGLLLDNIEDGVHTKDLHWCLVGRFLSDRQVQVYDLPFGFMMENVSKSIGNFIGTYVDSDQHRFMGIQVGGKWLRSSFPGQDFDQQDCGDSGYSLKYSNINHGPKFQDKDCHADGMCANHREFCWRKRCDNYNWEKDCRNIVEQGWNRGMFGNLQGKIALCGTELFKWGEMLRNSFSNRIGVQLLMMLKISKSLPDINDF</sequence>
<accession>A0ABR0WVD8</accession>
<dbReference type="Proteomes" id="UP001318860">
    <property type="component" value="Unassembled WGS sequence"/>
</dbReference>
<proteinExistence type="predicted"/>